<reference evidence="1 4" key="2">
    <citation type="submission" date="2019-07" db="EMBL/GenBank/DDBJ databases">
        <title>Whole genome shotgun sequence of Lactobacillus siliginis NBRC 101315.</title>
        <authorList>
            <person name="Hosoyama A."/>
            <person name="Uohara A."/>
            <person name="Ohji S."/>
            <person name="Ichikawa N."/>
        </authorList>
    </citation>
    <scope>NUCLEOTIDE SEQUENCE [LARGE SCALE GENOMIC DNA]</scope>
    <source>
        <strain evidence="1 4">NBRC 101315</strain>
    </source>
</reference>
<evidence type="ECO:0000313" key="1">
    <source>
        <dbReference type="EMBL" id="GEK28908.1"/>
    </source>
</evidence>
<evidence type="ECO:0000313" key="3">
    <source>
        <dbReference type="Proteomes" id="UP000051139"/>
    </source>
</evidence>
<protein>
    <submittedName>
        <fullName evidence="2">Uncharacterized protein</fullName>
    </submittedName>
</protein>
<organism evidence="2 3">
    <name type="scientific">Furfurilactobacillus siliginis</name>
    <dbReference type="NCBI Taxonomy" id="348151"/>
    <lineage>
        <taxon>Bacteria</taxon>
        <taxon>Bacillati</taxon>
        <taxon>Bacillota</taxon>
        <taxon>Bacilli</taxon>
        <taxon>Lactobacillales</taxon>
        <taxon>Lactobacillaceae</taxon>
        <taxon>Furfurilactobacillus</taxon>
    </lineage>
</organism>
<dbReference type="EMBL" id="BJUD01000023">
    <property type="protein sequence ID" value="GEK28908.1"/>
    <property type="molecule type" value="Genomic_DNA"/>
</dbReference>
<dbReference type="STRING" id="348151.IV55_GL001431"/>
<name>A0A0R2L448_9LACO</name>
<reference evidence="2 3" key="1">
    <citation type="journal article" date="2015" name="Genome Announc.">
        <title>Expanding the biotechnology potential of lactobacilli through comparative genomics of 213 strains and associated genera.</title>
        <authorList>
            <person name="Sun Z."/>
            <person name="Harris H.M."/>
            <person name="McCann A."/>
            <person name="Guo C."/>
            <person name="Argimon S."/>
            <person name="Zhang W."/>
            <person name="Yang X."/>
            <person name="Jeffery I.B."/>
            <person name="Cooney J.C."/>
            <person name="Kagawa T.F."/>
            <person name="Liu W."/>
            <person name="Song Y."/>
            <person name="Salvetti E."/>
            <person name="Wrobel A."/>
            <person name="Rasinkangas P."/>
            <person name="Parkhill J."/>
            <person name="Rea M.C."/>
            <person name="O'Sullivan O."/>
            <person name="Ritari J."/>
            <person name="Douillard F.P."/>
            <person name="Paul Ross R."/>
            <person name="Yang R."/>
            <person name="Briner A.E."/>
            <person name="Felis G.E."/>
            <person name="de Vos W.M."/>
            <person name="Barrangou R."/>
            <person name="Klaenhammer T.R."/>
            <person name="Caufield P.W."/>
            <person name="Cui Y."/>
            <person name="Zhang H."/>
            <person name="O'Toole P.W."/>
        </authorList>
    </citation>
    <scope>NUCLEOTIDE SEQUENCE [LARGE SCALE GENOMIC DNA]</scope>
    <source>
        <strain evidence="2 3">DSM 22696</strain>
    </source>
</reference>
<comment type="caution">
    <text evidence="2">The sequence shown here is derived from an EMBL/GenBank/DDBJ whole genome shotgun (WGS) entry which is preliminary data.</text>
</comment>
<dbReference type="Proteomes" id="UP000051139">
    <property type="component" value="Unassembled WGS sequence"/>
</dbReference>
<sequence>MERNVSEFLTTLTDEAYQVATATVTFSELNDDPAGVIAGSIAFAKKQLEADQLVSTRLDVTGFNDQEINIRLESSLLNLPFAYAKEIDKMLDADATMPVNLYMIIDSPAINVSKMRIDLASSVQAFLDDPESVTVKIVDWLREQIERLETMAAQAEESAKQED</sequence>
<dbReference type="PATRIC" id="fig|348151.3.peg.1470"/>
<dbReference type="EMBL" id="JQCB01000004">
    <property type="protein sequence ID" value="KRN96459.1"/>
    <property type="molecule type" value="Genomic_DNA"/>
</dbReference>
<evidence type="ECO:0000313" key="4">
    <source>
        <dbReference type="Proteomes" id="UP000321429"/>
    </source>
</evidence>
<dbReference type="AlphaFoldDB" id="A0A0R2L448"/>
<dbReference type="Proteomes" id="UP000321429">
    <property type="component" value="Unassembled WGS sequence"/>
</dbReference>
<evidence type="ECO:0000313" key="2">
    <source>
        <dbReference type="EMBL" id="KRN96459.1"/>
    </source>
</evidence>
<keyword evidence="3" id="KW-1185">Reference proteome</keyword>
<gene>
    <name evidence="2" type="ORF">IV55_GL001431</name>
    <name evidence="1" type="ORF">LSI01_12190</name>
</gene>
<dbReference type="OrthoDB" id="2148857at2"/>
<proteinExistence type="predicted"/>
<accession>A0A0R2L448</accession>
<dbReference type="RefSeq" id="WP_057809736.1">
    <property type="nucleotide sequence ID" value="NZ_BJUD01000023.1"/>
</dbReference>